<dbReference type="InterPro" id="IPR020560">
    <property type="entry name" value="PRibGlycinamide_synth_C-dom"/>
</dbReference>
<dbReference type="GO" id="GO:0004637">
    <property type="term" value="F:phosphoribosylamine-glycine ligase activity"/>
    <property type="evidence" value="ECO:0007669"/>
    <property type="project" value="UniProtKB-EC"/>
</dbReference>
<comment type="pathway">
    <text evidence="1">Purine metabolism; IMP biosynthesis via de novo pathway; N(1)-(5-phospho-D-ribosyl)glycinamide from 5-phospho-alpha-D-ribose 1-diphosphate: step 2/2.</text>
</comment>
<evidence type="ECO:0000256" key="4">
    <source>
        <dbReference type="ARBA" id="ARBA00022741"/>
    </source>
</evidence>
<dbReference type="GO" id="GO:0005524">
    <property type="term" value="F:ATP binding"/>
    <property type="evidence" value="ECO:0007669"/>
    <property type="project" value="UniProtKB-UniRule"/>
</dbReference>
<dbReference type="SMART" id="SM01209">
    <property type="entry name" value="GARS_A"/>
    <property type="match status" value="1"/>
</dbReference>
<evidence type="ECO:0000256" key="1">
    <source>
        <dbReference type="ARBA" id="ARBA00005174"/>
    </source>
</evidence>
<dbReference type="GO" id="GO:0046872">
    <property type="term" value="F:metal ion binding"/>
    <property type="evidence" value="ECO:0007669"/>
    <property type="project" value="InterPro"/>
</dbReference>
<evidence type="ECO:0000256" key="10">
    <source>
        <dbReference type="PROSITE-ProRule" id="PRU00409"/>
    </source>
</evidence>
<proteinExistence type="inferred from homology"/>
<dbReference type="eggNOG" id="COG0151">
    <property type="taxonomic scope" value="Bacteria"/>
</dbReference>
<gene>
    <name evidence="12" type="primary">purD</name>
    <name evidence="12" type="ordered locus">Hfelis_03010</name>
</gene>
<dbReference type="InterPro" id="IPR037123">
    <property type="entry name" value="PRibGlycinamide_synth_C_sf"/>
</dbReference>
<dbReference type="Gene3D" id="3.90.600.10">
    <property type="entry name" value="Phosphoribosylglycinamide synthetase, C-terminal domain"/>
    <property type="match status" value="1"/>
</dbReference>
<feature type="domain" description="ATP-grasp" evidence="11">
    <location>
        <begin position="107"/>
        <end position="307"/>
    </location>
</feature>
<dbReference type="InterPro" id="IPR013815">
    <property type="entry name" value="ATP_grasp_subdomain_1"/>
</dbReference>
<dbReference type="Gene3D" id="3.30.1490.20">
    <property type="entry name" value="ATP-grasp fold, A domain"/>
    <property type="match status" value="1"/>
</dbReference>
<dbReference type="UniPathway" id="UPA00074">
    <property type="reaction ID" value="UER00125"/>
</dbReference>
<evidence type="ECO:0000256" key="9">
    <source>
        <dbReference type="ARBA" id="ARBA00042864"/>
    </source>
</evidence>
<dbReference type="Gene3D" id="3.40.50.20">
    <property type="match status" value="1"/>
</dbReference>
<evidence type="ECO:0000259" key="11">
    <source>
        <dbReference type="PROSITE" id="PS50975"/>
    </source>
</evidence>
<dbReference type="Pfam" id="PF02843">
    <property type="entry name" value="GARS_C"/>
    <property type="match status" value="1"/>
</dbReference>
<protein>
    <recommendedName>
        <fullName evidence="2">phosphoribosylamine--glycine ligase</fullName>
        <ecNumber evidence="2">6.3.4.13</ecNumber>
    </recommendedName>
    <alternativeName>
        <fullName evidence="8">Glycinamide ribonucleotide synthetase</fullName>
    </alternativeName>
    <alternativeName>
        <fullName evidence="9">Phosphoribosylglycinamide synthetase</fullName>
    </alternativeName>
</protein>
<dbReference type="GeneID" id="36133857"/>
<keyword evidence="3 12" id="KW-0436">Ligase</keyword>
<keyword evidence="5" id="KW-0658">Purine biosynthesis</keyword>
<dbReference type="InterPro" id="IPR020562">
    <property type="entry name" value="PRibGlycinamide_synth_N"/>
</dbReference>
<dbReference type="Proteomes" id="UP000007934">
    <property type="component" value="Chromosome"/>
</dbReference>
<dbReference type="PANTHER" id="PTHR43472:SF1">
    <property type="entry name" value="PHOSPHORIBOSYLAMINE--GLYCINE LIGASE, CHLOROPLASTIC"/>
    <property type="match status" value="1"/>
</dbReference>
<dbReference type="PROSITE" id="PS50975">
    <property type="entry name" value="ATP_GRASP"/>
    <property type="match status" value="1"/>
</dbReference>
<dbReference type="KEGG" id="hfe:HFELIS_03010"/>
<dbReference type="NCBIfam" id="TIGR00877">
    <property type="entry name" value="purD"/>
    <property type="match status" value="1"/>
</dbReference>
<dbReference type="SMART" id="SM01210">
    <property type="entry name" value="GARS_C"/>
    <property type="match status" value="1"/>
</dbReference>
<dbReference type="Pfam" id="PF02844">
    <property type="entry name" value="GARS_N"/>
    <property type="match status" value="1"/>
</dbReference>
<evidence type="ECO:0000256" key="3">
    <source>
        <dbReference type="ARBA" id="ARBA00022598"/>
    </source>
</evidence>
<dbReference type="SUPFAM" id="SSF56059">
    <property type="entry name" value="Glutathione synthetase ATP-binding domain-like"/>
    <property type="match status" value="1"/>
</dbReference>
<accession>E7A8P8</accession>
<evidence type="ECO:0000313" key="13">
    <source>
        <dbReference type="Proteomes" id="UP000007934"/>
    </source>
</evidence>
<dbReference type="SUPFAM" id="SSF51246">
    <property type="entry name" value="Rudiment single hybrid motif"/>
    <property type="match status" value="1"/>
</dbReference>
<dbReference type="InterPro" id="IPR011761">
    <property type="entry name" value="ATP-grasp"/>
</dbReference>
<organism evidence="12 13">
    <name type="scientific">Helicobacter felis (strain ATCC 49179 / CCUG 28539 / NCTC 12436 / CS1)</name>
    <dbReference type="NCBI Taxonomy" id="936155"/>
    <lineage>
        <taxon>Bacteria</taxon>
        <taxon>Pseudomonadati</taxon>
        <taxon>Campylobacterota</taxon>
        <taxon>Epsilonproteobacteria</taxon>
        <taxon>Campylobacterales</taxon>
        <taxon>Helicobacteraceae</taxon>
        <taxon>Helicobacter</taxon>
    </lineage>
</organism>
<evidence type="ECO:0000256" key="6">
    <source>
        <dbReference type="ARBA" id="ARBA00022840"/>
    </source>
</evidence>
<evidence type="ECO:0000256" key="2">
    <source>
        <dbReference type="ARBA" id="ARBA00013255"/>
    </source>
</evidence>
<dbReference type="PANTHER" id="PTHR43472">
    <property type="entry name" value="PHOSPHORIBOSYLAMINE--GLYCINE LIGASE"/>
    <property type="match status" value="1"/>
</dbReference>
<dbReference type="EC" id="6.3.4.13" evidence="2"/>
<dbReference type="OrthoDB" id="9807240at2"/>
<comment type="similarity">
    <text evidence="7">Belongs to the GARS family.</text>
</comment>
<evidence type="ECO:0000313" key="12">
    <source>
        <dbReference type="EMBL" id="CBY82385.1"/>
    </source>
</evidence>
<dbReference type="RefSeq" id="WP_013468757.1">
    <property type="nucleotide sequence ID" value="NC_014810.2"/>
</dbReference>
<dbReference type="InterPro" id="IPR020561">
    <property type="entry name" value="PRibGlycinamid_synth_ATP-grasp"/>
</dbReference>
<evidence type="ECO:0000256" key="7">
    <source>
        <dbReference type="ARBA" id="ARBA00038345"/>
    </source>
</evidence>
<dbReference type="GO" id="GO:0009113">
    <property type="term" value="P:purine nucleobase biosynthetic process"/>
    <property type="evidence" value="ECO:0007669"/>
    <property type="project" value="InterPro"/>
</dbReference>
<evidence type="ECO:0000256" key="5">
    <source>
        <dbReference type="ARBA" id="ARBA00022755"/>
    </source>
</evidence>
<keyword evidence="6 10" id="KW-0067">ATP-binding</keyword>
<keyword evidence="4 10" id="KW-0547">Nucleotide-binding</keyword>
<dbReference type="InterPro" id="IPR000115">
    <property type="entry name" value="PRibGlycinamide_synth"/>
</dbReference>
<dbReference type="Gene3D" id="3.30.470.20">
    <property type="entry name" value="ATP-grasp fold, B domain"/>
    <property type="match status" value="1"/>
</dbReference>
<dbReference type="EMBL" id="FQ670179">
    <property type="protein sequence ID" value="CBY82385.1"/>
    <property type="molecule type" value="Genomic_DNA"/>
</dbReference>
<dbReference type="Pfam" id="PF01071">
    <property type="entry name" value="GARS_A"/>
    <property type="match status" value="1"/>
</dbReference>
<dbReference type="AlphaFoldDB" id="E7A8P8"/>
<dbReference type="InterPro" id="IPR016185">
    <property type="entry name" value="PreATP-grasp_dom_sf"/>
</dbReference>
<keyword evidence="13" id="KW-1185">Reference proteome</keyword>
<dbReference type="HOGENOM" id="CLU_027420_3_0_7"/>
<dbReference type="STRING" id="936155.HFELIS_03010"/>
<evidence type="ECO:0000256" key="8">
    <source>
        <dbReference type="ARBA" id="ARBA00042242"/>
    </source>
</evidence>
<dbReference type="InterPro" id="IPR011054">
    <property type="entry name" value="Rudment_hybrid_motif"/>
</dbReference>
<dbReference type="GO" id="GO:0006189">
    <property type="term" value="P:'de novo' IMP biosynthetic process"/>
    <property type="evidence" value="ECO:0007669"/>
    <property type="project" value="UniProtKB-UniPathway"/>
</dbReference>
<name>E7A8P8_HELFC</name>
<dbReference type="SUPFAM" id="SSF52440">
    <property type="entry name" value="PreATP-grasp domain"/>
    <property type="match status" value="1"/>
</dbReference>
<sequence length="410" mass="45155">MKKRILIMGSGAREYALGRKFREDTRVGDIYFCPGNGGTQSFGINVNHSDHQQLVAFALEKKIDLIVIGATQPLVEGLSDLCESAGLKVFGPSQQASLLESSKSFAKEIAQLHNVPLAPFKILTSPNLNQLQDLHYPLVFKADSLCMDGVVIARDENASMAALDHFFNKREQKKVVVETYLEGMELSLFALVHHENYLLLPPCQTYKQLSGGGPTTEGMAFAPAGMCDTTLQRKIATRVIEPILKAMKDMGRPLVGVLYAGIMAIQEEGTLEPYLLEYNVRFGDPECSVLLPLIKTPLFDLFQATLEGNLQELSLELHPQYCLGVVLASKDYPYQMSEGQSVYIDPMDEKNGHLDLGEIAQENGVFSVSGGRVGACVGVGKSLLEAREHAYHLVHKVQFEGMQFREDIGS</sequence>
<reference evidence="12 13" key="1">
    <citation type="journal article" date="2011" name="Genome Biol. Evol.">
        <title>Comparative whole genome sequence analysis of the carcinogenic bacterial model pathogen Helicobacter felis.</title>
        <authorList>
            <person name="Arnold I.C."/>
            <person name="Zigova Z."/>
            <person name="Holden M."/>
            <person name="Lawley T.D."/>
            <person name="Rad R."/>
            <person name="Dougan G."/>
            <person name="Falkow S."/>
            <person name="Bentley S.D."/>
            <person name="Muller A."/>
        </authorList>
    </citation>
    <scope>NUCLEOTIDE SEQUENCE [LARGE SCALE GENOMIC DNA]</scope>
    <source>
        <strain evidence="13">ATCC 49179 / CCUG 28539 / NCTC 12436 / CS1</strain>
    </source>
</reference>